<proteinExistence type="predicted"/>
<dbReference type="EMBL" id="BMCJ01000005">
    <property type="protein sequence ID" value="GGC96441.1"/>
    <property type="molecule type" value="Genomic_DNA"/>
</dbReference>
<organism evidence="2 3">
    <name type="scientific">Thalassobacillus devorans</name>
    <dbReference type="NCBI Taxonomy" id="279813"/>
    <lineage>
        <taxon>Bacteria</taxon>
        <taxon>Bacillati</taxon>
        <taxon>Bacillota</taxon>
        <taxon>Bacilli</taxon>
        <taxon>Bacillales</taxon>
        <taxon>Bacillaceae</taxon>
        <taxon>Thalassobacillus</taxon>
    </lineage>
</organism>
<keyword evidence="3" id="KW-1185">Reference proteome</keyword>
<feature type="transmembrane region" description="Helical" evidence="1">
    <location>
        <begin position="30"/>
        <end position="48"/>
    </location>
</feature>
<feature type="transmembrane region" description="Helical" evidence="1">
    <location>
        <begin position="60"/>
        <end position="81"/>
    </location>
</feature>
<keyword evidence="1" id="KW-1133">Transmembrane helix</keyword>
<reference evidence="3" key="1">
    <citation type="journal article" date="2019" name="Int. J. Syst. Evol. Microbiol.">
        <title>The Global Catalogue of Microorganisms (GCM) 10K type strain sequencing project: providing services to taxonomists for standard genome sequencing and annotation.</title>
        <authorList>
            <consortium name="The Broad Institute Genomics Platform"/>
            <consortium name="The Broad Institute Genome Sequencing Center for Infectious Disease"/>
            <person name="Wu L."/>
            <person name="Ma J."/>
        </authorList>
    </citation>
    <scope>NUCLEOTIDE SEQUENCE [LARGE SCALE GENOMIC DNA]</scope>
    <source>
        <strain evidence="3">CCM 7282</strain>
    </source>
</reference>
<dbReference type="Proteomes" id="UP000619534">
    <property type="component" value="Unassembled WGS sequence"/>
</dbReference>
<gene>
    <name evidence="2" type="primary">ycbP</name>
    <name evidence="2" type="ORF">GCM10007216_29040</name>
</gene>
<evidence type="ECO:0000313" key="2">
    <source>
        <dbReference type="EMBL" id="GGC96441.1"/>
    </source>
</evidence>
<evidence type="ECO:0008006" key="4">
    <source>
        <dbReference type="Google" id="ProtNLM"/>
    </source>
</evidence>
<accession>A0ABQ1PFW6</accession>
<feature type="transmembrane region" description="Helical" evidence="1">
    <location>
        <begin position="87"/>
        <end position="105"/>
    </location>
</feature>
<sequence>MEHFKAIGIKSIMTFAAVFLILGLGFQMTLGQVMILTVAISALSYPLGDLKVFPKAGNKVATLVDFTMVFGVIWLLGNVLVQNSASLIISGAIVAFAMAVGEYYFHKYIARIVLHRKYPFENHKY</sequence>
<feature type="transmembrane region" description="Helical" evidence="1">
    <location>
        <begin position="7"/>
        <end position="24"/>
    </location>
</feature>
<evidence type="ECO:0000256" key="1">
    <source>
        <dbReference type="SAM" id="Phobius"/>
    </source>
</evidence>
<name>A0ABQ1PFW6_9BACI</name>
<comment type="caution">
    <text evidence="2">The sequence shown here is derived from an EMBL/GenBank/DDBJ whole genome shotgun (WGS) entry which is preliminary data.</text>
</comment>
<dbReference type="Pfam" id="PF10710">
    <property type="entry name" value="DUF2512"/>
    <property type="match status" value="1"/>
</dbReference>
<keyword evidence="1" id="KW-0472">Membrane</keyword>
<dbReference type="InterPro" id="IPR019649">
    <property type="entry name" value="DUF2512"/>
</dbReference>
<dbReference type="RefSeq" id="WP_062442977.1">
    <property type="nucleotide sequence ID" value="NZ_BMCJ01000005.1"/>
</dbReference>
<protein>
    <recommendedName>
        <fullName evidence="4">DUF2512 family protein</fullName>
    </recommendedName>
</protein>
<keyword evidence="1" id="KW-0812">Transmembrane</keyword>
<evidence type="ECO:0000313" key="3">
    <source>
        <dbReference type="Proteomes" id="UP000619534"/>
    </source>
</evidence>